<dbReference type="InterPro" id="IPR042092">
    <property type="entry name" value="PsdUridine_s_RsuA/RluB/E/F_cat"/>
</dbReference>
<comment type="similarity">
    <text evidence="1 5">Belongs to the pseudouridine synthase RsuA family.</text>
</comment>
<dbReference type="EMBL" id="CP060696">
    <property type="protein sequence ID" value="QNO18185.1"/>
    <property type="molecule type" value="Genomic_DNA"/>
</dbReference>
<accession>A0A7G9WHM3</accession>
<dbReference type="InterPro" id="IPR006145">
    <property type="entry name" value="PsdUridine_synth_RsuA/RluA"/>
</dbReference>
<dbReference type="InterPro" id="IPR000748">
    <property type="entry name" value="PsdUridine_synth_RsuA/RluB/E/F"/>
</dbReference>
<dbReference type="InterPro" id="IPR050343">
    <property type="entry name" value="RsuA_PseudoU_synthase"/>
</dbReference>
<dbReference type="Proteomes" id="UP000516046">
    <property type="component" value="Chromosome"/>
</dbReference>
<dbReference type="InterPro" id="IPR020103">
    <property type="entry name" value="PsdUridine_synth_cat_dom_sf"/>
</dbReference>
<dbReference type="GO" id="GO:0000455">
    <property type="term" value="P:enzyme-directed rRNA pseudouridine synthesis"/>
    <property type="evidence" value="ECO:0007669"/>
    <property type="project" value="UniProtKB-ARBA"/>
</dbReference>
<evidence type="ECO:0000256" key="5">
    <source>
        <dbReference type="RuleBase" id="RU003887"/>
    </source>
</evidence>
<sequence>MALMRLDKLLALQTGVTRREAAALVRQGAACLNGQPLQDPAQRVEPACVTLHGKSLGYEEFVYLMLNKPAGVLTAARDKKQPTVMDLIPPELFRRGIQPVGRLDKDTTGLLLLTDDGALAHHLLSPKHHVWKTYRAQLSAPPRPGSEERFAAGVKLSDFTCLPAELHLLEDGSTPTYEVCVHEGKFHQVKRMFLAQGCEVLALCRTVFGPLSLPADLPEGACRLLTAEERNVLCNAKN</sequence>
<dbReference type="GO" id="GO:0003723">
    <property type="term" value="F:RNA binding"/>
    <property type="evidence" value="ECO:0007669"/>
    <property type="project" value="UniProtKB-KW"/>
</dbReference>
<dbReference type="NCBIfam" id="TIGR00093">
    <property type="entry name" value="pseudouridine synthase"/>
    <property type="match status" value="1"/>
</dbReference>
<evidence type="ECO:0000256" key="4">
    <source>
        <dbReference type="PROSITE-ProRule" id="PRU00182"/>
    </source>
</evidence>
<organism evidence="7 8">
    <name type="scientific">Caproicibacterium amylolyticum</name>
    <dbReference type="NCBI Taxonomy" id="2766537"/>
    <lineage>
        <taxon>Bacteria</taxon>
        <taxon>Bacillati</taxon>
        <taxon>Bacillota</taxon>
        <taxon>Clostridia</taxon>
        <taxon>Eubacteriales</taxon>
        <taxon>Oscillospiraceae</taxon>
        <taxon>Caproicibacterium</taxon>
    </lineage>
</organism>
<dbReference type="InterPro" id="IPR018496">
    <property type="entry name" value="PsdUridine_synth_RsuA/RluB_CS"/>
</dbReference>
<feature type="domain" description="RNA-binding S4" evidence="6">
    <location>
        <begin position="4"/>
        <end position="67"/>
    </location>
</feature>
<dbReference type="Pfam" id="PF01479">
    <property type="entry name" value="S4"/>
    <property type="match status" value="1"/>
</dbReference>
<evidence type="ECO:0000259" key="6">
    <source>
        <dbReference type="SMART" id="SM00363"/>
    </source>
</evidence>
<dbReference type="CDD" id="cd02553">
    <property type="entry name" value="PseudoU_synth_RsuA"/>
    <property type="match status" value="1"/>
</dbReference>
<proteinExistence type="inferred from homology"/>
<dbReference type="PROSITE" id="PS50889">
    <property type="entry name" value="S4"/>
    <property type="match status" value="1"/>
</dbReference>
<dbReference type="Gene3D" id="3.10.290.10">
    <property type="entry name" value="RNA-binding S4 domain"/>
    <property type="match status" value="1"/>
</dbReference>
<dbReference type="EC" id="5.4.99.-" evidence="5"/>
<evidence type="ECO:0000313" key="8">
    <source>
        <dbReference type="Proteomes" id="UP000516046"/>
    </source>
</evidence>
<gene>
    <name evidence="7" type="ORF">H6X83_00495</name>
</gene>
<dbReference type="Gene3D" id="3.30.70.580">
    <property type="entry name" value="Pseudouridine synthase I, catalytic domain, N-terminal subdomain"/>
    <property type="match status" value="1"/>
</dbReference>
<dbReference type="PROSITE" id="PS01149">
    <property type="entry name" value="PSI_RSU"/>
    <property type="match status" value="1"/>
</dbReference>
<dbReference type="Gene3D" id="3.30.70.1560">
    <property type="entry name" value="Alpha-L RNA-binding motif"/>
    <property type="match status" value="1"/>
</dbReference>
<dbReference type="AlphaFoldDB" id="A0A7G9WHM3"/>
<dbReference type="PANTHER" id="PTHR47683:SF4">
    <property type="entry name" value="PSEUDOURIDINE SYNTHASE"/>
    <property type="match status" value="1"/>
</dbReference>
<dbReference type="SMART" id="SM00363">
    <property type="entry name" value="S4"/>
    <property type="match status" value="1"/>
</dbReference>
<keyword evidence="2 4" id="KW-0694">RNA-binding</keyword>
<dbReference type="PANTHER" id="PTHR47683">
    <property type="entry name" value="PSEUDOURIDINE SYNTHASE FAMILY PROTEIN-RELATED"/>
    <property type="match status" value="1"/>
</dbReference>
<name>A0A7G9WHM3_9FIRM</name>
<dbReference type="GO" id="GO:0120159">
    <property type="term" value="F:rRNA pseudouridine synthase activity"/>
    <property type="evidence" value="ECO:0007669"/>
    <property type="project" value="UniProtKB-ARBA"/>
</dbReference>
<evidence type="ECO:0000256" key="3">
    <source>
        <dbReference type="ARBA" id="ARBA00023235"/>
    </source>
</evidence>
<keyword evidence="3 5" id="KW-0413">Isomerase</keyword>
<dbReference type="KEGG" id="caml:H6X83_00495"/>
<dbReference type="CDD" id="cd00165">
    <property type="entry name" value="S4"/>
    <property type="match status" value="1"/>
</dbReference>
<dbReference type="SUPFAM" id="SSF55174">
    <property type="entry name" value="Alpha-L RNA-binding motif"/>
    <property type="match status" value="1"/>
</dbReference>
<dbReference type="Pfam" id="PF00849">
    <property type="entry name" value="PseudoU_synth_2"/>
    <property type="match status" value="1"/>
</dbReference>
<evidence type="ECO:0000256" key="2">
    <source>
        <dbReference type="ARBA" id="ARBA00022884"/>
    </source>
</evidence>
<dbReference type="RefSeq" id="WP_212507250.1">
    <property type="nucleotide sequence ID" value="NZ_CP060696.1"/>
</dbReference>
<reference evidence="7 8" key="1">
    <citation type="submission" date="2020-08" db="EMBL/GenBank/DDBJ databases">
        <authorList>
            <person name="Ren C."/>
            <person name="Gu Y."/>
            <person name="Xu Y."/>
        </authorList>
    </citation>
    <scope>NUCLEOTIDE SEQUENCE [LARGE SCALE GENOMIC DNA]</scope>
    <source>
        <strain evidence="7 8">LBM18003</strain>
    </source>
</reference>
<evidence type="ECO:0000256" key="1">
    <source>
        <dbReference type="ARBA" id="ARBA00008348"/>
    </source>
</evidence>
<keyword evidence="8" id="KW-1185">Reference proteome</keyword>
<dbReference type="InterPro" id="IPR036986">
    <property type="entry name" value="S4_RNA-bd_sf"/>
</dbReference>
<evidence type="ECO:0000313" key="7">
    <source>
        <dbReference type="EMBL" id="QNO18185.1"/>
    </source>
</evidence>
<dbReference type="InterPro" id="IPR020094">
    <property type="entry name" value="TruA/RsuA/RluB/E/F_N"/>
</dbReference>
<protein>
    <recommendedName>
        <fullName evidence="5">Pseudouridine synthase</fullName>
        <ecNumber evidence="5">5.4.99.-</ecNumber>
    </recommendedName>
</protein>
<dbReference type="SUPFAM" id="SSF55120">
    <property type="entry name" value="Pseudouridine synthase"/>
    <property type="match status" value="1"/>
</dbReference>
<dbReference type="InterPro" id="IPR002942">
    <property type="entry name" value="S4_RNA-bd"/>
</dbReference>